<dbReference type="PANTHER" id="PTHR14209">
    <property type="entry name" value="ISOAMYL ACETATE-HYDROLYZING ESTERASE 1"/>
    <property type="match status" value="1"/>
</dbReference>
<reference evidence="2" key="2">
    <citation type="submission" date="2021-04" db="EMBL/GenBank/DDBJ databases">
        <authorList>
            <person name="Gilroy R."/>
        </authorList>
    </citation>
    <scope>NUCLEOTIDE SEQUENCE</scope>
    <source>
        <strain evidence="2">CHK196-7946</strain>
    </source>
</reference>
<proteinExistence type="predicted"/>
<dbReference type="SUPFAM" id="SSF52266">
    <property type="entry name" value="SGNH hydrolase"/>
    <property type="match status" value="1"/>
</dbReference>
<evidence type="ECO:0000313" key="3">
    <source>
        <dbReference type="Proteomes" id="UP000823902"/>
    </source>
</evidence>
<sequence>MEQLQEIGMEYQKMEQQQKIDRYRILNENIIKGQILFTGSSLMEQFPVNELMMTERIDRIIYNRGIGGFTTTDMLQNMDVQIFDPEPSKIFINIGTNDISYPCAPFSDVLEYMLKNYFNILSQIKTRLPRTQVYMMAYYPVNETDVVNEWNAGAFVNRNNKNLPIANAAVKDLANQFGYQYIDVNTGLTDERGMLKKEFTIDGIHMYANGYRIVLENMKPYL</sequence>
<name>A0A9D2TMD7_9FIRM</name>
<dbReference type="Proteomes" id="UP000823902">
    <property type="component" value="Unassembled WGS sequence"/>
</dbReference>
<dbReference type="AlphaFoldDB" id="A0A9D2TMD7"/>
<gene>
    <name evidence="2" type="ORF">H9697_03930</name>
</gene>
<dbReference type="InterPro" id="IPR013830">
    <property type="entry name" value="SGNH_hydro"/>
</dbReference>
<organism evidence="2 3">
    <name type="scientific">Candidatus Mediterraneibacter faecavium</name>
    <dbReference type="NCBI Taxonomy" id="2838668"/>
    <lineage>
        <taxon>Bacteria</taxon>
        <taxon>Bacillati</taxon>
        <taxon>Bacillota</taxon>
        <taxon>Clostridia</taxon>
        <taxon>Lachnospirales</taxon>
        <taxon>Lachnospiraceae</taxon>
        <taxon>Mediterraneibacter</taxon>
    </lineage>
</organism>
<dbReference type="InterPro" id="IPR036514">
    <property type="entry name" value="SGNH_hydro_sf"/>
</dbReference>
<dbReference type="EMBL" id="DWVY01000016">
    <property type="protein sequence ID" value="HJC74083.1"/>
    <property type="molecule type" value="Genomic_DNA"/>
</dbReference>
<evidence type="ECO:0000259" key="1">
    <source>
        <dbReference type="Pfam" id="PF13472"/>
    </source>
</evidence>
<reference evidence="2" key="1">
    <citation type="journal article" date="2021" name="PeerJ">
        <title>Extensive microbial diversity within the chicken gut microbiome revealed by metagenomics and culture.</title>
        <authorList>
            <person name="Gilroy R."/>
            <person name="Ravi A."/>
            <person name="Getino M."/>
            <person name="Pursley I."/>
            <person name="Horton D.L."/>
            <person name="Alikhan N.F."/>
            <person name="Baker D."/>
            <person name="Gharbi K."/>
            <person name="Hall N."/>
            <person name="Watson M."/>
            <person name="Adriaenssens E.M."/>
            <person name="Foster-Nyarko E."/>
            <person name="Jarju S."/>
            <person name="Secka A."/>
            <person name="Antonio M."/>
            <person name="Oren A."/>
            <person name="Chaudhuri R.R."/>
            <person name="La Ragione R."/>
            <person name="Hildebrand F."/>
            <person name="Pallen M.J."/>
        </authorList>
    </citation>
    <scope>NUCLEOTIDE SEQUENCE</scope>
    <source>
        <strain evidence="2">CHK196-7946</strain>
    </source>
</reference>
<dbReference type="PANTHER" id="PTHR14209:SF19">
    <property type="entry name" value="ISOAMYL ACETATE-HYDROLYZING ESTERASE 1 HOMOLOG"/>
    <property type="match status" value="1"/>
</dbReference>
<dbReference type="Pfam" id="PF13472">
    <property type="entry name" value="Lipase_GDSL_2"/>
    <property type="match status" value="1"/>
</dbReference>
<protein>
    <submittedName>
        <fullName evidence="2">Lysophospholipase</fullName>
    </submittedName>
</protein>
<accession>A0A9D2TMD7</accession>
<comment type="caution">
    <text evidence="2">The sequence shown here is derived from an EMBL/GenBank/DDBJ whole genome shotgun (WGS) entry which is preliminary data.</text>
</comment>
<dbReference type="Gene3D" id="3.40.50.1110">
    <property type="entry name" value="SGNH hydrolase"/>
    <property type="match status" value="1"/>
</dbReference>
<evidence type="ECO:0000313" key="2">
    <source>
        <dbReference type="EMBL" id="HJC74083.1"/>
    </source>
</evidence>
<feature type="domain" description="SGNH hydrolase-type esterase" evidence="1">
    <location>
        <begin position="59"/>
        <end position="213"/>
    </location>
</feature>
<dbReference type="InterPro" id="IPR045136">
    <property type="entry name" value="Iah1-like"/>
</dbReference>